<evidence type="ECO:0000313" key="1">
    <source>
        <dbReference type="EMBL" id="KAJ3510107.1"/>
    </source>
</evidence>
<reference evidence="1" key="1">
    <citation type="submission" date="2022-08" db="EMBL/GenBank/DDBJ databases">
        <title>Genome Sequence of Fusarium decemcellulare.</title>
        <authorList>
            <person name="Buettner E."/>
        </authorList>
    </citation>
    <scope>NUCLEOTIDE SEQUENCE</scope>
    <source>
        <strain evidence="1">Babe19</strain>
    </source>
</reference>
<protein>
    <submittedName>
        <fullName evidence="1">Uncharacterized protein</fullName>
    </submittedName>
</protein>
<proteinExistence type="predicted"/>
<organism evidence="1 2">
    <name type="scientific">Fusarium decemcellulare</name>
    <dbReference type="NCBI Taxonomy" id="57161"/>
    <lineage>
        <taxon>Eukaryota</taxon>
        <taxon>Fungi</taxon>
        <taxon>Dikarya</taxon>
        <taxon>Ascomycota</taxon>
        <taxon>Pezizomycotina</taxon>
        <taxon>Sordariomycetes</taxon>
        <taxon>Hypocreomycetidae</taxon>
        <taxon>Hypocreales</taxon>
        <taxon>Nectriaceae</taxon>
        <taxon>Fusarium</taxon>
        <taxon>Fusarium decemcellulare species complex</taxon>
    </lineage>
</organism>
<name>A0ACC1RDU8_9HYPO</name>
<comment type="caution">
    <text evidence="1">The sequence shown here is derived from an EMBL/GenBank/DDBJ whole genome shotgun (WGS) entry which is preliminary data.</text>
</comment>
<accession>A0ACC1RDU8</accession>
<keyword evidence="2" id="KW-1185">Reference proteome</keyword>
<evidence type="ECO:0000313" key="2">
    <source>
        <dbReference type="Proteomes" id="UP001148629"/>
    </source>
</evidence>
<dbReference type="EMBL" id="JANRMS010004275">
    <property type="protein sequence ID" value="KAJ3510107.1"/>
    <property type="molecule type" value="Genomic_DNA"/>
</dbReference>
<gene>
    <name evidence="1" type="ORF">NM208_g15580</name>
</gene>
<sequence>MSFGHHSQSPQPHPSSPQQNRAHSHSGQTPQANPMMAHSPVTTAKMNGVSTTEWETLLGSLDGGMNNVYDAIYGGQGLVNEASIAVSNCGDWPPDNWDLSGFSIGEFGNNPQPPQSVLSMSDESLSSGEEVGPSELGLSVESVDYRNQIMQQQPQQQQQQQHHHHEGYMLDNRMETSFPILPRNSPTPEIGEGQKEKKAEGESDAQHGAMAAWTGSEKLRCREGLDRVYNRDRGGKCWSDKRWRRLGEGGGVQVTTDRASFADPGEIGQRADDADAGWLEVA</sequence>
<dbReference type="Proteomes" id="UP001148629">
    <property type="component" value="Unassembled WGS sequence"/>
</dbReference>